<dbReference type="AlphaFoldDB" id="A0AAE1GPC5"/>
<accession>A0AAE1GPC5</accession>
<dbReference type="Pfam" id="PF12937">
    <property type="entry name" value="F-box-like"/>
    <property type="match status" value="1"/>
</dbReference>
<evidence type="ECO:0000259" key="1">
    <source>
        <dbReference type="PROSITE" id="PS50181"/>
    </source>
</evidence>
<dbReference type="Gene3D" id="1.20.1280.50">
    <property type="match status" value="1"/>
</dbReference>
<dbReference type="SUPFAM" id="SSF52047">
    <property type="entry name" value="RNI-like"/>
    <property type="match status" value="1"/>
</dbReference>
<reference evidence="2" key="1">
    <citation type="submission" date="2021-07" db="EMBL/GenBank/DDBJ databases">
        <authorList>
            <person name="Catto M.A."/>
            <person name="Jacobson A."/>
            <person name="Kennedy G."/>
            <person name="Labadie P."/>
            <person name="Hunt B.G."/>
            <person name="Srinivasan R."/>
        </authorList>
    </citation>
    <scope>NUCLEOTIDE SEQUENCE</scope>
    <source>
        <strain evidence="2">PL_HMW_Pooled</strain>
        <tissue evidence="2">Head</tissue>
    </source>
</reference>
<reference evidence="2" key="2">
    <citation type="journal article" date="2023" name="BMC Genomics">
        <title>Pest status, molecular evolution, and epigenetic factors derived from the genome assembly of Frankliniella fusca, a thysanopteran phytovirus vector.</title>
        <authorList>
            <person name="Catto M.A."/>
            <person name="Labadie P.E."/>
            <person name="Jacobson A.L."/>
            <person name="Kennedy G.G."/>
            <person name="Srinivasan R."/>
            <person name="Hunt B.G."/>
        </authorList>
    </citation>
    <scope>NUCLEOTIDE SEQUENCE</scope>
    <source>
        <strain evidence="2">PL_HMW_Pooled</strain>
    </source>
</reference>
<organism evidence="2 3">
    <name type="scientific">Frankliniella fusca</name>
    <dbReference type="NCBI Taxonomy" id="407009"/>
    <lineage>
        <taxon>Eukaryota</taxon>
        <taxon>Metazoa</taxon>
        <taxon>Ecdysozoa</taxon>
        <taxon>Arthropoda</taxon>
        <taxon>Hexapoda</taxon>
        <taxon>Insecta</taxon>
        <taxon>Pterygota</taxon>
        <taxon>Neoptera</taxon>
        <taxon>Paraneoptera</taxon>
        <taxon>Thysanoptera</taxon>
        <taxon>Terebrantia</taxon>
        <taxon>Thripoidea</taxon>
        <taxon>Thripidae</taxon>
        <taxon>Frankliniella</taxon>
    </lineage>
</organism>
<dbReference type="InterPro" id="IPR001810">
    <property type="entry name" value="F-box_dom"/>
</dbReference>
<comment type="caution">
    <text evidence="2">The sequence shown here is derived from an EMBL/GenBank/DDBJ whole genome shotgun (WGS) entry which is preliminary data.</text>
</comment>
<dbReference type="EMBL" id="JAHWGI010000001">
    <property type="protein sequence ID" value="KAK3907089.1"/>
    <property type="molecule type" value="Genomic_DNA"/>
</dbReference>
<dbReference type="Gene3D" id="3.80.10.10">
    <property type="entry name" value="Ribonuclease Inhibitor"/>
    <property type="match status" value="1"/>
</dbReference>
<sequence length="516" mass="58031">MTNGMAHPQIQTRLRTVRNFTSLDALLDDVLLRVLQYVDVEDILALRLTCKRLLALCRLPAVWRHRAIRHDHSYSESFPTERHLLGPVLRTAPCLWRLCLKFPPAEECRELPFDTTRCAVAHLTVVMEGDDILSGDNWTPTVCRLIRNQEALGRLRHLELLLAPLAPVYIKRPHVILATAMRTSRLESLAICGFPTCYELPLFIRRTSVRHPPYRTLWMSPLTSFHCDLQTVDGRLRNLILQKNAATLEEVILTSESTFLVRGDVPDSWILENFPLSGEGTAALLARMPRLATLMCPPLEGIEAVADNKSIRKVSFAMEAEWKRRLAGAAEFLRRATQLREVMIYADTADAVNLVTSLASSGQARVEKLCLEDTCASTSFVSVAPLVSALPRLRNLQELYLDHCVARDELLLAIHPETAPALRRFNICDVRSCPHSWMHKKAVEALVVANPSLHVHLDFPVCGSGYPLCPCCAETSCHPELRSGRPHRVGLYSHARGQCSSPKSHQSASLLVWFRF</sequence>
<gene>
    <name evidence="2" type="ORF">KUF71_000008</name>
</gene>
<evidence type="ECO:0000313" key="3">
    <source>
        <dbReference type="Proteomes" id="UP001219518"/>
    </source>
</evidence>
<dbReference type="SMART" id="SM00256">
    <property type="entry name" value="FBOX"/>
    <property type="match status" value="1"/>
</dbReference>
<proteinExistence type="predicted"/>
<evidence type="ECO:0000313" key="2">
    <source>
        <dbReference type="EMBL" id="KAK3907089.1"/>
    </source>
</evidence>
<dbReference type="SUPFAM" id="SSF81383">
    <property type="entry name" value="F-box domain"/>
    <property type="match status" value="1"/>
</dbReference>
<feature type="domain" description="F-box" evidence="1">
    <location>
        <begin position="20"/>
        <end position="66"/>
    </location>
</feature>
<protein>
    <submittedName>
        <fullName evidence="2">F-box only protein 36</fullName>
    </submittedName>
</protein>
<name>A0AAE1GPC5_9NEOP</name>
<dbReference type="PROSITE" id="PS50181">
    <property type="entry name" value="FBOX"/>
    <property type="match status" value="1"/>
</dbReference>
<dbReference type="InterPro" id="IPR036047">
    <property type="entry name" value="F-box-like_dom_sf"/>
</dbReference>
<dbReference type="Proteomes" id="UP001219518">
    <property type="component" value="Unassembled WGS sequence"/>
</dbReference>
<dbReference type="InterPro" id="IPR032675">
    <property type="entry name" value="LRR_dom_sf"/>
</dbReference>
<keyword evidence="3" id="KW-1185">Reference proteome</keyword>